<dbReference type="InterPro" id="IPR051257">
    <property type="entry name" value="Diverse_CBS-Domain"/>
</dbReference>
<feature type="domain" description="ACT" evidence="4">
    <location>
        <begin position="139"/>
        <end position="213"/>
    </location>
</feature>
<evidence type="ECO:0000313" key="6">
    <source>
        <dbReference type="Proteomes" id="UP000036867"/>
    </source>
</evidence>
<sequence length="215" mass="24275">MIVEEIMNTTVFSLKPSNTIKEAVQLLKKEQIRHLPITNEANEVIGLVTERDIKNALPSSLLKIPDEGIYDQPLENIMTKNIIVGHPLDFVEEIAIIFYEHRIGCLPIISGGKLVGIVTGTDLLYNYIELTGANKPSSHIEIRVPDIVGILFEVTKVFHKHHASVLSVLVYPDKEFDEMKILSIRVKIMNPLSIIEDLRKEGFDVLWPNMPGMKL</sequence>
<dbReference type="PANTHER" id="PTHR43080:SF2">
    <property type="entry name" value="CBS DOMAIN-CONTAINING PROTEIN"/>
    <property type="match status" value="1"/>
</dbReference>
<dbReference type="GeneID" id="301136215"/>
<organism evidence="5 6">
    <name type="scientific">Viridibacillus arvi</name>
    <dbReference type="NCBI Taxonomy" id="263475"/>
    <lineage>
        <taxon>Bacteria</taxon>
        <taxon>Bacillati</taxon>
        <taxon>Bacillota</taxon>
        <taxon>Bacilli</taxon>
        <taxon>Bacillales</taxon>
        <taxon>Caryophanaceae</taxon>
        <taxon>Viridibacillus</taxon>
    </lineage>
</organism>
<dbReference type="RefSeq" id="WP_053416646.1">
    <property type="nucleotide sequence ID" value="NZ_CP063302.1"/>
</dbReference>
<accession>A0A0M0LP63</accession>
<dbReference type="InterPro" id="IPR046342">
    <property type="entry name" value="CBS_dom_sf"/>
</dbReference>
<dbReference type="EMBL" id="LILB01000001">
    <property type="protein sequence ID" value="KOO52483.1"/>
    <property type="molecule type" value="Genomic_DNA"/>
</dbReference>
<dbReference type="CDD" id="cd04584">
    <property type="entry name" value="CBS_pair_AcuB_like"/>
    <property type="match status" value="1"/>
</dbReference>
<dbReference type="InterPro" id="IPR000644">
    <property type="entry name" value="CBS_dom"/>
</dbReference>
<gene>
    <name evidence="5" type="ORF">AMD00_08850</name>
</gene>
<evidence type="ECO:0000259" key="3">
    <source>
        <dbReference type="PROSITE" id="PS51371"/>
    </source>
</evidence>
<evidence type="ECO:0000256" key="2">
    <source>
        <dbReference type="PROSITE-ProRule" id="PRU00703"/>
    </source>
</evidence>
<comment type="caution">
    <text evidence="5">The sequence shown here is derived from an EMBL/GenBank/DDBJ whole genome shotgun (WGS) entry which is preliminary data.</text>
</comment>
<dbReference type="Pfam" id="PF01842">
    <property type="entry name" value="ACT"/>
    <property type="match status" value="1"/>
</dbReference>
<dbReference type="InterPro" id="IPR045865">
    <property type="entry name" value="ACT-like_dom_sf"/>
</dbReference>
<evidence type="ECO:0000256" key="1">
    <source>
        <dbReference type="ARBA" id="ARBA00023122"/>
    </source>
</evidence>
<keyword evidence="1 2" id="KW-0129">CBS domain</keyword>
<reference evidence="6" key="1">
    <citation type="submission" date="2015-08" db="EMBL/GenBank/DDBJ databases">
        <title>Fjat-10028 dsm 16317.</title>
        <authorList>
            <person name="Liu B."/>
            <person name="Wang J."/>
            <person name="Zhu Y."/>
            <person name="Liu G."/>
            <person name="Chen Q."/>
            <person name="Chen Z."/>
            <person name="Lan J."/>
            <person name="Che J."/>
            <person name="Ge C."/>
            <person name="Shi H."/>
            <person name="Pan Z."/>
            <person name="Liu X."/>
        </authorList>
    </citation>
    <scope>NUCLEOTIDE SEQUENCE [LARGE SCALE GENOMIC DNA]</scope>
    <source>
        <strain evidence="6">DSM 16317</strain>
    </source>
</reference>
<dbReference type="PROSITE" id="PS51671">
    <property type="entry name" value="ACT"/>
    <property type="match status" value="1"/>
</dbReference>
<feature type="domain" description="CBS" evidence="3">
    <location>
        <begin position="7"/>
        <end position="64"/>
    </location>
</feature>
<dbReference type="CDD" id="cd04883">
    <property type="entry name" value="ACT_AcuB"/>
    <property type="match status" value="1"/>
</dbReference>
<dbReference type="SMART" id="SM00116">
    <property type="entry name" value="CBS"/>
    <property type="match status" value="2"/>
</dbReference>
<evidence type="ECO:0000313" key="5">
    <source>
        <dbReference type="EMBL" id="KOO52483.1"/>
    </source>
</evidence>
<name>A0A0M0LP63_9BACL</name>
<dbReference type="Gene3D" id="3.10.580.10">
    <property type="entry name" value="CBS-domain"/>
    <property type="match status" value="1"/>
</dbReference>
<feature type="domain" description="CBS" evidence="3">
    <location>
        <begin position="78"/>
        <end position="137"/>
    </location>
</feature>
<evidence type="ECO:0000259" key="4">
    <source>
        <dbReference type="PROSITE" id="PS51671"/>
    </source>
</evidence>
<dbReference type="Proteomes" id="UP000036867">
    <property type="component" value="Unassembled WGS sequence"/>
</dbReference>
<dbReference type="AlphaFoldDB" id="A0A0M0LP63"/>
<dbReference type="STRING" id="263475.AMD00_08850"/>
<dbReference type="PANTHER" id="PTHR43080">
    <property type="entry name" value="CBS DOMAIN-CONTAINING PROTEIN CBSX3, MITOCHONDRIAL"/>
    <property type="match status" value="1"/>
</dbReference>
<dbReference type="PATRIC" id="fig|263475.3.peg.2229"/>
<proteinExistence type="predicted"/>
<dbReference type="PROSITE" id="PS51371">
    <property type="entry name" value="CBS"/>
    <property type="match status" value="2"/>
</dbReference>
<dbReference type="SUPFAM" id="SSF55021">
    <property type="entry name" value="ACT-like"/>
    <property type="match status" value="1"/>
</dbReference>
<keyword evidence="6" id="KW-1185">Reference proteome</keyword>
<dbReference type="SUPFAM" id="SSF54631">
    <property type="entry name" value="CBS-domain pair"/>
    <property type="match status" value="1"/>
</dbReference>
<protein>
    <submittedName>
        <fullName evidence="5">Acetoin utilization protein AcuB</fullName>
    </submittedName>
</protein>
<dbReference type="InterPro" id="IPR002912">
    <property type="entry name" value="ACT_dom"/>
</dbReference>
<dbReference type="Pfam" id="PF00571">
    <property type="entry name" value="CBS"/>
    <property type="match status" value="2"/>
</dbReference>
<dbReference type="OrthoDB" id="9781631at2"/>